<gene>
    <name evidence="1" type="ORF">J40TS1_32400</name>
</gene>
<comment type="caution">
    <text evidence="1">The sequence shown here is derived from an EMBL/GenBank/DDBJ whole genome shotgun (WGS) entry which is preliminary data.</text>
</comment>
<evidence type="ECO:0000313" key="1">
    <source>
        <dbReference type="EMBL" id="GIP17598.1"/>
    </source>
</evidence>
<sequence length="113" mass="12931">MFNGLSVDKQTLAQAWQQALPNFLNTADECTVQSDAKYDDALLIHIANNGRSHYSADFRLQYMDEREVKVELLDVEKGHTAVDEQTEHVQELVEDYVRHIHECAQSLKGLTNQ</sequence>
<protein>
    <submittedName>
        <fullName evidence="1">Uncharacterized protein</fullName>
    </submittedName>
</protein>
<keyword evidence="2" id="KW-1185">Reference proteome</keyword>
<dbReference type="AlphaFoldDB" id="A0A919YVJ0"/>
<name>A0A919YVJ0_9BACL</name>
<accession>A0A919YVJ0</accession>
<proteinExistence type="predicted"/>
<dbReference type="Proteomes" id="UP000683139">
    <property type="component" value="Unassembled WGS sequence"/>
</dbReference>
<dbReference type="EMBL" id="BOSE01000006">
    <property type="protein sequence ID" value="GIP17598.1"/>
    <property type="molecule type" value="Genomic_DNA"/>
</dbReference>
<reference evidence="1" key="1">
    <citation type="submission" date="2021-03" db="EMBL/GenBank/DDBJ databases">
        <title>Antimicrobial resistance genes in bacteria isolated from Japanese honey, and their potential for conferring macrolide and lincosamide resistance in the American foulbrood pathogen Paenibacillus larvae.</title>
        <authorList>
            <person name="Okamoto M."/>
            <person name="Kumagai M."/>
            <person name="Kanamori H."/>
            <person name="Takamatsu D."/>
        </authorList>
    </citation>
    <scope>NUCLEOTIDE SEQUENCE</scope>
    <source>
        <strain evidence="1">J40TS1</strain>
    </source>
</reference>
<evidence type="ECO:0000313" key="2">
    <source>
        <dbReference type="Proteomes" id="UP000683139"/>
    </source>
</evidence>
<organism evidence="1 2">
    <name type="scientific">Paenibacillus montaniterrae</name>
    <dbReference type="NCBI Taxonomy" id="429341"/>
    <lineage>
        <taxon>Bacteria</taxon>
        <taxon>Bacillati</taxon>
        <taxon>Bacillota</taxon>
        <taxon>Bacilli</taxon>
        <taxon>Bacillales</taxon>
        <taxon>Paenibacillaceae</taxon>
        <taxon>Paenibacillus</taxon>
    </lineage>
</organism>